<evidence type="ECO:0000256" key="4">
    <source>
        <dbReference type="ARBA" id="ARBA00022741"/>
    </source>
</evidence>
<dbReference type="SUPFAM" id="SSF52540">
    <property type="entry name" value="P-loop containing nucleoside triphosphate hydrolases"/>
    <property type="match status" value="1"/>
</dbReference>
<dbReference type="InterPro" id="IPR017871">
    <property type="entry name" value="ABC_transporter-like_CS"/>
</dbReference>
<evidence type="ECO:0000313" key="12">
    <source>
        <dbReference type="Proteomes" id="UP001597114"/>
    </source>
</evidence>
<dbReference type="Proteomes" id="UP001597114">
    <property type="component" value="Unassembled WGS sequence"/>
</dbReference>
<evidence type="ECO:0000256" key="7">
    <source>
        <dbReference type="ARBA" id="ARBA00023136"/>
    </source>
</evidence>
<feature type="transmembrane region" description="Helical" evidence="8">
    <location>
        <begin position="21"/>
        <end position="41"/>
    </location>
</feature>
<feature type="domain" description="ABC transmembrane type-1" evidence="10">
    <location>
        <begin position="61"/>
        <end position="260"/>
    </location>
</feature>
<evidence type="ECO:0000313" key="11">
    <source>
        <dbReference type="EMBL" id="MFD1517023.1"/>
    </source>
</evidence>
<gene>
    <name evidence="11" type="ORF">ACFSJD_05975</name>
</gene>
<feature type="transmembrane region" description="Helical" evidence="8">
    <location>
        <begin position="61"/>
        <end position="87"/>
    </location>
</feature>
<evidence type="ECO:0000256" key="2">
    <source>
        <dbReference type="ARBA" id="ARBA00022448"/>
    </source>
</evidence>
<evidence type="ECO:0000256" key="6">
    <source>
        <dbReference type="ARBA" id="ARBA00022989"/>
    </source>
</evidence>
<dbReference type="InterPro" id="IPR003593">
    <property type="entry name" value="AAA+_ATPase"/>
</dbReference>
<comment type="caution">
    <text evidence="11">The sequence shown here is derived from an EMBL/GenBank/DDBJ whole genome shotgun (WGS) entry which is preliminary data.</text>
</comment>
<dbReference type="InterPro" id="IPR000515">
    <property type="entry name" value="MetI-like"/>
</dbReference>
<dbReference type="Pfam" id="PF00528">
    <property type="entry name" value="BPD_transp_1"/>
    <property type="match status" value="1"/>
</dbReference>
<dbReference type="PROSITE" id="PS00211">
    <property type="entry name" value="ABC_TRANSPORTER_1"/>
    <property type="match status" value="1"/>
</dbReference>
<dbReference type="SUPFAM" id="SSF161098">
    <property type="entry name" value="MetI-like"/>
    <property type="match status" value="1"/>
</dbReference>
<keyword evidence="5 11" id="KW-0067">ATP-binding</keyword>
<protein>
    <submittedName>
        <fullName evidence="11">ATP-binding cassette domain-containing protein</fullName>
    </submittedName>
</protein>
<dbReference type="InterPro" id="IPR008995">
    <property type="entry name" value="Mo/tungstate-bd_C_term_dom"/>
</dbReference>
<evidence type="ECO:0000256" key="5">
    <source>
        <dbReference type="ARBA" id="ARBA00022840"/>
    </source>
</evidence>
<evidence type="ECO:0000256" key="8">
    <source>
        <dbReference type="RuleBase" id="RU363032"/>
    </source>
</evidence>
<feature type="domain" description="ABC transporter" evidence="9">
    <location>
        <begin position="267"/>
        <end position="506"/>
    </location>
</feature>
<dbReference type="PROSITE" id="PS50893">
    <property type="entry name" value="ABC_TRANSPORTER_2"/>
    <property type="match status" value="1"/>
</dbReference>
<evidence type="ECO:0000259" key="10">
    <source>
        <dbReference type="PROSITE" id="PS50928"/>
    </source>
</evidence>
<evidence type="ECO:0000259" key="9">
    <source>
        <dbReference type="PROSITE" id="PS50893"/>
    </source>
</evidence>
<evidence type="ECO:0000256" key="1">
    <source>
        <dbReference type="ARBA" id="ARBA00004141"/>
    </source>
</evidence>
<evidence type="ECO:0000256" key="3">
    <source>
        <dbReference type="ARBA" id="ARBA00022692"/>
    </source>
</evidence>
<keyword evidence="6 8" id="KW-1133">Transmembrane helix</keyword>
<feature type="transmembrane region" description="Helical" evidence="8">
    <location>
        <begin position="140"/>
        <end position="157"/>
    </location>
</feature>
<dbReference type="Pfam" id="PF08402">
    <property type="entry name" value="TOBE_2"/>
    <property type="match status" value="1"/>
</dbReference>
<dbReference type="InterPro" id="IPR035906">
    <property type="entry name" value="MetI-like_sf"/>
</dbReference>
<sequence>MLRGRTTRCDATAATGMLVTPLPWLAALLVAYLLVPIGAFLVRLAEASADQLTVPGIGDALGVSVVTATVATVVIAVGGIPLGYLLARARGRAAELLGVAVQLPLALPPLVSGLLLVYVFGPYTALGELFGGGLTDDLTGVVLAQVFVAAPFLIIAARSAFAALDPELADVAATLGHGRWSRFARVALPGAWAGIRAGLLLAWLRAFGEFGATVVLAYHPYSLPVFTYVEFGSSGVDTTLIPVAAALLAAVVVLALSGAAGRRYGGLHARVATPPPRAPAARPPERLGFELDARLGGFHLRVGHSALSSHLAVLGPSGAGKSLMLKLLAGLAPLREGGVLLGSHELTGLDPERRDVGYVPQDSCLLPHLPVWSQITFGVGTDPAVAAHWLTRLHLDGLEDRLPHQLSGGQRRRVALARALARQPRLLLLDEPFTGLDTPVRDELRRELRRVQRDTAVTTVLVTHDPEEAALLADEVLLVADGTLLQAGLQPDVFAHPAGPAVARLLGIRNLHAGRMRDAGTLESAGTAIATVAVGLPAGTDVEWCIRPEHVELASEPASAGEQGATIIDVVHMGAVAELLVVLDGGCELTVVSTDDGVATIGARCRVRLPPERIIVWPTPADERAEPAVAAVG</sequence>
<name>A0ABW4EQP6_9PSEU</name>
<feature type="transmembrane region" description="Helical" evidence="8">
    <location>
        <begin position="239"/>
        <end position="260"/>
    </location>
</feature>
<dbReference type="PROSITE" id="PS50928">
    <property type="entry name" value="ABC_TM1"/>
    <property type="match status" value="1"/>
</dbReference>
<dbReference type="SUPFAM" id="SSF50331">
    <property type="entry name" value="MOP-like"/>
    <property type="match status" value="1"/>
</dbReference>
<dbReference type="InterPro" id="IPR003439">
    <property type="entry name" value="ABC_transporter-like_ATP-bd"/>
</dbReference>
<comment type="similarity">
    <text evidence="8">Belongs to the binding-protein-dependent transport system permease family.</text>
</comment>
<proteinExistence type="inferred from homology"/>
<dbReference type="Pfam" id="PF00005">
    <property type="entry name" value="ABC_tran"/>
    <property type="match status" value="1"/>
</dbReference>
<dbReference type="CDD" id="cd06261">
    <property type="entry name" value="TM_PBP2"/>
    <property type="match status" value="1"/>
</dbReference>
<reference evidence="12" key="1">
    <citation type="journal article" date="2019" name="Int. J. Syst. Evol. Microbiol.">
        <title>The Global Catalogue of Microorganisms (GCM) 10K type strain sequencing project: providing services to taxonomists for standard genome sequencing and annotation.</title>
        <authorList>
            <consortium name="The Broad Institute Genomics Platform"/>
            <consortium name="The Broad Institute Genome Sequencing Center for Infectious Disease"/>
            <person name="Wu L."/>
            <person name="Ma J."/>
        </authorList>
    </citation>
    <scope>NUCLEOTIDE SEQUENCE [LARGE SCALE GENOMIC DNA]</scope>
    <source>
        <strain evidence="12">CCM 7043</strain>
    </source>
</reference>
<organism evidence="11 12">
    <name type="scientific">Pseudonocardia yunnanensis</name>
    <dbReference type="NCBI Taxonomy" id="58107"/>
    <lineage>
        <taxon>Bacteria</taxon>
        <taxon>Bacillati</taxon>
        <taxon>Actinomycetota</taxon>
        <taxon>Actinomycetes</taxon>
        <taxon>Pseudonocardiales</taxon>
        <taxon>Pseudonocardiaceae</taxon>
        <taxon>Pseudonocardia</taxon>
    </lineage>
</organism>
<keyword evidence="12" id="KW-1185">Reference proteome</keyword>
<dbReference type="EMBL" id="JBHUCO010000006">
    <property type="protein sequence ID" value="MFD1517023.1"/>
    <property type="molecule type" value="Genomic_DNA"/>
</dbReference>
<keyword evidence="3 8" id="KW-0812">Transmembrane</keyword>
<dbReference type="InterPro" id="IPR013611">
    <property type="entry name" value="Transp-assoc_OB_typ2"/>
</dbReference>
<dbReference type="SMART" id="SM00382">
    <property type="entry name" value="AAA"/>
    <property type="match status" value="1"/>
</dbReference>
<keyword evidence="2 8" id="KW-0813">Transport</keyword>
<dbReference type="PANTHER" id="PTHR42781">
    <property type="entry name" value="SPERMIDINE/PUTRESCINE IMPORT ATP-BINDING PROTEIN POTA"/>
    <property type="match status" value="1"/>
</dbReference>
<dbReference type="Gene3D" id="1.10.3720.10">
    <property type="entry name" value="MetI-like"/>
    <property type="match status" value="1"/>
</dbReference>
<dbReference type="RefSeq" id="WP_344729134.1">
    <property type="nucleotide sequence ID" value="NZ_BAAAUS010000059.1"/>
</dbReference>
<dbReference type="InterPro" id="IPR050093">
    <property type="entry name" value="ABC_SmlMolc_Importer"/>
</dbReference>
<dbReference type="InterPro" id="IPR027417">
    <property type="entry name" value="P-loop_NTPase"/>
</dbReference>
<dbReference type="Gene3D" id="3.40.50.300">
    <property type="entry name" value="P-loop containing nucleotide triphosphate hydrolases"/>
    <property type="match status" value="1"/>
</dbReference>
<dbReference type="PANTHER" id="PTHR42781:SF4">
    <property type="entry name" value="SPERMIDINE_PUTRESCINE IMPORT ATP-BINDING PROTEIN POTA"/>
    <property type="match status" value="1"/>
</dbReference>
<keyword evidence="7 8" id="KW-0472">Membrane</keyword>
<accession>A0ABW4EQP6</accession>
<feature type="transmembrane region" description="Helical" evidence="8">
    <location>
        <begin position="99"/>
        <end position="120"/>
    </location>
</feature>
<comment type="subcellular location">
    <subcellularLocation>
        <location evidence="8">Cell membrane</location>
        <topology evidence="8">Multi-pass membrane protein</topology>
    </subcellularLocation>
    <subcellularLocation>
        <location evidence="1">Membrane</location>
        <topology evidence="1">Multi-pass membrane protein</topology>
    </subcellularLocation>
</comment>
<dbReference type="GO" id="GO:0005524">
    <property type="term" value="F:ATP binding"/>
    <property type="evidence" value="ECO:0007669"/>
    <property type="project" value="UniProtKB-KW"/>
</dbReference>
<keyword evidence="4" id="KW-0547">Nucleotide-binding</keyword>